<dbReference type="Gene3D" id="2.30.29.30">
    <property type="entry name" value="Pleckstrin-homology domain (PH domain)/Phosphotyrosine-binding domain (PTB)"/>
    <property type="match status" value="1"/>
</dbReference>
<organism evidence="3 4">
    <name type="scientific">Plectus sambesii</name>
    <dbReference type="NCBI Taxonomy" id="2011161"/>
    <lineage>
        <taxon>Eukaryota</taxon>
        <taxon>Metazoa</taxon>
        <taxon>Ecdysozoa</taxon>
        <taxon>Nematoda</taxon>
        <taxon>Chromadorea</taxon>
        <taxon>Plectida</taxon>
        <taxon>Plectina</taxon>
        <taxon>Plectoidea</taxon>
        <taxon>Plectidae</taxon>
        <taxon>Plectus</taxon>
    </lineage>
</organism>
<feature type="domain" description="PH" evidence="2">
    <location>
        <begin position="2"/>
        <end position="109"/>
    </location>
</feature>
<sequence length="276" mass="30968">MKASHQGWVQIQSKGFLHKWKQHYCAIFSTNQFGKARLEIYASEANFELAKNGKTVLLADCISIRPVSISPVNPNGIQIQLNNGTIMMMCLGNAEDTQVWQSALSRAAFPDQHQTTSISHMGSPTPLPSPAVEMPPPSGDEPAYDVPWDLHQFHVLLIANAASIRAKIAEGNYELCFKDSLLLKDGIKGVEAWSYDDITWFGYGDSCFAFQALGSSTFEFKCSRPSDVYEALRTYLRLDNDNNAMPYNLKDNYLVSYVPLERRRAPTVNEGEDFER</sequence>
<dbReference type="InterPro" id="IPR050996">
    <property type="entry name" value="Docking_Protein_DOK"/>
</dbReference>
<reference evidence="4" key="1">
    <citation type="submission" date="2022-11" db="UniProtKB">
        <authorList>
            <consortium name="WormBaseParasite"/>
        </authorList>
    </citation>
    <scope>IDENTIFICATION</scope>
</reference>
<feature type="region of interest" description="Disordered" evidence="1">
    <location>
        <begin position="115"/>
        <end position="140"/>
    </location>
</feature>
<dbReference type="SMART" id="SM00233">
    <property type="entry name" value="PH"/>
    <property type="match status" value="1"/>
</dbReference>
<dbReference type="GO" id="GO:0043410">
    <property type="term" value="P:positive regulation of MAPK cascade"/>
    <property type="evidence" value="ECO:0007669"/>
    <property type="project" value="TreeGrafter"/>
</dbReference>
<proteinExistence type="predicted"/>
<evidence type="ECO:0000259" key="2">
    <source>
        <dbReference type="PROSITE" id="PS50003"/>
    </source>
</evidence>
<evidence type="ECO:0000313" key="4">
    <source>
        <dbReference type="WBParaSite" id="PSAMB.scaffold2089size25536.g16341.t1"/>
    </source>
</evidence>
<dbReference type="PROSITE" id="PS50003">
    <property type="entry name" value="PH_DOMAIN"/>
    <property type="match status" value="1"/>
</dbReference>
<dbReference type="GO" id="GO:0007265">
    <property type="term" value="P:Ras protein signal transduction"/>
    <property type="evidence" value="ECO:0007669"/>
    <property type="project" value="TreeGrafter"/>
</dbReference>
<feature type="compositionally biased region" description="Pro residues" evidence="1">
    <location>
        <begin position="125"/>
        <end position="139"/>
    </location>
</feature>
<dbReference type="InterPro" id="IPR011993">
    <property type="entry name" value="PH-like_dom_sf"/>
</dbReference>
<protein>
    <submittedName>
        <fullName evidence="4">PH domain-containing protein</fullName>
    </submittedName>
</protein>
<accession>A0A914VJG1</accession>
<dbReference type="InterPro" id="IPR001849">
    <property type="entry name" value="PH_domain"/>
</dbReference>
<dbReference type="GO" id="GO:0007169">
    <property type="term" value="P:cell surface receptor protein tyrosine kinase signaling pathway"/>
    <property type="evidence" value="ECO:0007669"/>
    <property type="project" value="TreeGrafter"/>
</dbReference>
<name>A0A914VJG1_9BILA</name>
<dbReference type="SMART" id="SM01244">
    <property type="entry name" value="IRS"/>
    <property type="match status" value="1"/>
</dbReference>
<dbReference type="WBParaSite" id="PSAMB.scaffold2089size25536.g16341.t1">
    <property type="protein sequence ID" value="PSAMB.scaffold2089size25536.g16341.t1"/>
    <property type="gene ID" value="PSAMB.scaffold2089size25536.g16341"/>
</dbReference>
<dbReference type="PANTHER" id="PTHR21258">
    <property type="entry name" value="DOCKING PROTEIN RELATED"/>
    <property type="match status" value="1"/>
</dbReference>
<evidence type="ECO:0000313" key="3">
    <source>
        <dbReference type="Proteomes" id="UP000887566"/>
    </source>
</evidence>
<dbReference type="Proteomes" id="UP000887566">
    <property type="component" value="Unplaced"/>
</dbReference>
<keyword evidence="3" id="KW-1185">Reference proteome</keyword>
<evidence type="ECO:0000256" key="1">
    <source>
        <dbReference type="SAM" id="MobiDB-lite"/>
    </source>
</evidence>
<dbReference type="AlphaFoldDB" id="A0A914VJG1"/>
<dbReference type="GO" id="GO:0005737">
    <property type="term" value="C:cytoplasm"/>
    <property type="evidence" value="ECO:0007669"/>
    <property type="project" value="TreeGrafter"/>
</dbReference>
<dbReference type="PANTHER" id="PTHR21258:SF62">
    <property type="entry name" value="INSULIN RECEPTOR SUBSTRATE 1"/>
    <property type="match status" value="1"/>
</dbReference>
<dbReference type="SUPFAM" id="SSF50729">
    <property type="entry name" value="PH domain-like"/>
    <property type="match status" value="2"/>
</dbReference>